<dbReference type="RefSeq" id="WP_012972397.1">
    <property type="nucleotide sequence ID" value="NC_013852.1"/>
</dbReference>
<dbReference type="CDD" id="cd14797">
    <property type="entry name" value="DUF302"/>
    <property type="match status" value="1"/>
</dbReference>
<dbReference type="OrthoDB" id="9791067at2"/>
<dbReference type="SUPFAM" id="SSF103247">
    <property type="entry name" value="TT1751-like"/>
    <property type="match status" value="1"/>
</dbReference>
<geneLocation type="plasmid" evidence="2 3">
    <name>pALVIN01</name>
</geneLocation>
<dbReference type="Gene3D" id="3.30.310.70">
    <property type="entry name" value="TT1751-like domain"/>
    <property type="match status" value="1"/>
</dbReference>
<protein>
    <recommendedName>
        <fullName evidence="1">DUF302 domain-containing protein</fullName>
    </recommendedName>
</protein>
<name>D3RWC1_ALLVD</name>
<dbReference type="Proteomes" id="UP000001441">
    <property type="component" value="Plasmid pALVIN01"/>
</dbReference>
<keyword evidence="2" id="KW-0614">Plasmid</keyword>
<dbReference type="HOGENOM" id="CLU_126998_0_0_6"/>
<evidence type="ECO:0000259" key="1">
    <source>
        <dbReference type="Pfam" id="PF03625"/>
    </source>
</evidence>
<dbReference type="PANTHER" id="PTHR38342">
    <property type="entry name" value="SLR5037 PROTEIN"/>
    <property type="match status" value="1"/>
</dbReference>
<dbReference type="InterPro" id="IPR035923">
    <property type="entry name" value="TT1751-like_sf"/>
</dbReference>
<accession>D3RWC1</accession>
<dbReference type="InterPro" id="IPR005180">
    <property type="entry name" value="DUF302"/>
</dbReference>
<reference evidence="2 3" key="1">
    <citation type="journal article" date="2011" name="Stand. Genomic Sci.">
        <title>Complete genome sequence of Allochromatium vinosum DSM 180(T).</title>
        <authorList>
            <person name="Weissgerber T."/>
            <person name="Zigann R."/>
            <person name="Bruce D."/>
            <person name="Chang Y.J."/>
            <person name="Detter J.C."/>
            <person name="Han C."/>
            <person name="Hauser L."/>
            <person name="Jeffries C.D."/>
            <person name="Land M."/>
            <person name="Munk A.C."/>
            <person name="Tapia R."/>
            <person name="Dahl C."/>
        </authorList>
    </citation>
    <scope>NUCLEOTIDE SEQUENCE [LARGE SCALE GENOMIC DNA]</scope>
    <source>
        <strain evidence="3">ATCC 17899 / DSM 180 / NBRC 103801 / NCIMB 10441 / D</strain>
        <plasmid evidence="3">Plasmid pALVIN01</plasmid>
    </source>
</reference>
<evidence type="ECO:0000313" key="3">
    <source>
        <dbReference type="Proteomes" id="UP000001441"/>
    </source>
</evidence>
<dbReference type="EMBL" id="CP001897">
    <property type="protein sequence ID" value="ADC64133.1"/>
    <property type="molecule type" value="Genomic_DNA"/>
</dbReference>
<proteinExistence type="predicted"/>
<organism evidence="2 3">
    <name type="scientific">Allochromatium vinosum (strain ATCC 17899 / DSM 180 / NBRC 103801 / NCIMB 10441 / D)</name>
    <name type="common">Chromatium vinosum</name>
    <dbReference type="NCBI Taxonomy" id="572477"/>
    <lineage>
        <taxon>Bacteria</taxon>
        <taxon>Pseudomonadati</taxon>
        <taxon>Pseudomonadota</taxon>
        <taxon>Gammaproteobacteria</taxon>
        <taxon>Chromatiales</taxon>
        <taxon>Chromatiaceae</taxon>
        <taxon>Allochromatium</taxon>
    </lineage>
</organism>
<sequence length="157" mass="17263">MCTGIDWRLLTLVLAFGLAGCNMSATVLKEKPSPYAFDATVTAITEKAQAQGWEVAKVFDFQTALVAHQRPDPGRIKVLKLCSPEYASRMFSRDETKLVAVMAPCSIAVYEKADGRTYVSTMNMALMWRLMGDDIGPILADIAEEDARILDLTSRAP</sequence>
<feature type="domain" description="DUF302" evidence="1">
    <location>
        <begin position="60"/>
        <end position="123"/>
    </location>
</feature>
<gene>
    <name evidence="2" type="ordered locus">Alvin_3241</name>
</gene>
<keyword evidence="3" id="KW-1185">Reference proteome</keyword>
<dbReference type="Pfam" id="PF03625">
    <property type="entry name" value="DUF302"/>
    <property type="match status" value="1"/>
</dbReference>
<evidence type="ECO:0000313" key="2">
    <source>
        <dbReference type="EMBL" id="ADC64133.1"/>
    </source>
</evidence>
<dbReference type="KEGG" id="alv:Alvin_3241"/>
<dbReference type="PANTHER" id="PTHR38342:SF1">
    <property type="entry name" value="SLR5037 PROTEIN"/>
    <property type="match status" value="1"/>
</dbReference>
<dbReference type="AlphaFoldDB" id="D3RWC1"/>